<keyword evidence="2" id="KW-0677">Repeat</keyword>
<evidence type="ECO:0000256" key="3">
    <source>
        <dbReference type="ARBA" id="ARBA00022837"/>
    </source>
</evidence>
<dbReference type="PANTHER" id="PTHR11878:SF65">
    <property type="entry name" value="NA_CA-EXCHANGE PROTEIN, ISOFORM G"/>
    <property type="match status" value="1"/>
</dbReference>
<name>A0A7K1YFI8_9SPHI</name>
<dbReference type="EMBL" id="WVHT01000046">
    <property type="protein sequence ID" value="MXV53366.1"/>
    <property type="molecule type" value="Genomic_DNA"/>
</dbReference>
<comment type="caution">
    <text evidence="6">The sequence shown here is derived from an EMBL/GenBank/DDBJ whole genome shotgun (WGS) entry which is preliminary data.</text>
</comment>
<feature type="domain" description="Calx-beta" evidence="5">
    <location>
        <begin position="95"/>
        <end position="200"/>
    </location>
</feature>
<keyword evidence="3" id="KW-0106">Calcium</keyword>
<dbReference type="GO" id="GO:0016020">
    <property type="term" value="C:membrane"/>
    <property type="evidence" value="ECO:0007669"/>
    <property type="project" value="InterPro"/>
</dbReference>
<keyword evidence="4" id="KW-0813">Transport</keyword>
<sequence>KDGAEGATPVKGEFTFTLSNASSTATTVNFTVTGTATSGTDYTSLGTSVVIPAGTKVFTVPVDVQDDLIAEGTETVTLTLGSTSNTAITVSGPAATVNITDNDAVTVVLSGAATVNENAGTVTYTATLTGATGSSIQNAVSVISAVTAGSAVSPADYTTAGTGTLTFAAGSSVGSTKTFTVTVIDDNLVEGDETYTASIGSITGVATLGTSSI</sequence>
<dbReference type="Gene3D" id="2.60.40.2030">
    <property type="match status" value="2"/>
</dbReference>
<dbReference type="InterPro" id="IPR003644">
    <property type="entry name" value="Calx_beta"/>
</dbReference>
<dbReference type="GO" id="GO:0007154">
    <property type="term" value="P:cell communication"/>
    <property type="evidence" value="ECO:0007669"/>
    <property type="project" value="InterPro"/>
</dbReference>
<dbReference type="SMART" id="SM00237">
    <property type="entry name" value="Calx_beta"/>
    <property type="match status" value="1"/>
</dbReference>
<proteinExistence type="predicted"/>
<dbReference type="GO" id="GO:0030001">
    <property type="term" value="P:metal ion transport"/>
    <property type="evidence" value="ECO:0007669"/>
    <property type="project" value="TreeGrafter"/>
</dbReference>
<dbReference type="PANTHER" id="PTHR11878">
    <property type="entry name" value="SODIUM/CALCIUM EXCHANGER"/>
    <property type="match status" value="1"/>
</dbReference>
<dbReference type="AlphaFoldDB" id="A0A7K1YFI8"/>
<keyword evidence="1" id="KW-0732">Signal</keyword>
<protein>
    <recommendedName>
        <fullName evidence="5">Calx-beta domain-containing protein</fullName>
    </recommendedName>
</protein>
<feature type="non-terminal residue" evidence="6">
    <location>
        <position position="213"/>
    </location>
</feature>
<dbReference type="SUPFAM" id="SSF141072">
    <property type="entry name" value="CalX-like"/>
    <property type="match status" value="2"/>
</dbReference>
<feature type="non-terminal residue" evidence="6">
    <location>
        <position position="1"/>
    </location>
</feature>
<accession>A0A7K1YFI8</accession>
<gene>
    <name evidence="6" type="ORF">GS399_20605</name>
</gene>
<evidence type="ECO:0000256" key="4">
    <source>
        <dbReference type="ARBA" id="ARBA00023065"/>
    </source>
</evidence>
<dbReference type="InterPro" id="IPR038081">
    <property type="entry name" value="CalX-like_sf"/>
</dbReference>
<dbReference type="Pfam" id="PF03160">
    <property type="entry name" value="Calx-beta"/>
    <property type="match status" value="1"/>
</dbReference>
<organism evidence="6 7">
    <name type="scientific">Hufsiella arboris</name>
    <dbReference type="NCBI Taxonomy" id="2695275"/>
    <lineage>
        <taxon>Bacteria</taxon>
        <taxon>Pseudomonadati</taxon>
        <taxon>Bacteroidota</taxon>
        <taxon>Sphingobacteriia</taxon>
        <taxon>Sphingobacteriales</taxon>
        <taxon>Sphingobacteriaceae</taxon>
        <taxon>Hufsiella</taxon>
    </lineage>
</organism>
<dbReference type="Proteomes" id="UP000466586">
    <property type="component" value="Unassembled WGS sequence"/>
</dbReference>
<reference evidence="6 7" key="1">
    <citation type="submission" date="2019-11" db="EMBL/GenBank/DDBJ databases">
        <title>Pedobacter sp. HMF7647 Genome sequencing and assembly.</title>
        <authorList>
            <person name="Kang H."/>
            <person name="Kim H."/>
            <person name="Joh K."/>
        </authorList>
    </citation>
    <scope>NUCLEOTIDE SEQUENCE [LARGE SCALE GENOMIC DNA]</scope>
    <source>
        <strain evidence="6 7">HMF7647</strain>
    </source>
</reference>
<evidence type="ECO:0000313" key="7">
    <source>
        <dbReference type="Proteomes" id="UP000466586"/>
    </source>
</evidence>
<evidence type="ECO:0000256" key="1">
    <source>
        <dbReference type="ARBA" id="ARBA00022729"/>
    </source>
</evidence>
<evidence type="ECO:0000259" key="5">
    <source>
        <dbReference type="SMART" id="SM00237"/>
    </source>
</evidence>
<keyword evidence="4" id="KW-0406">Ion transport</keyword>
<dbReference type="InterPro" id="IPR051171">
    <property type="entry name" value="CaCA"/>
</dbReference>
<evidence type="ECO:0000256" key="2">
    <source>
        <dbReference type="ARBA" id="ARBA00022737"/>
    </source>
</evidence>
<dbReference type="RefSeq" id="WP_202409540.1">
    <property type="nucleotide sequence ID" value="NZ_WVHT01000046.1"/>
</dbReference>
<keyword evidence="7" id="KW-1185">Reference proteome</keyword>
<evidence type="ECO:0000313" key="6">
    <source>
        <dbReference type="EMBL" id="MXV53366.1"/>
    </source>
</evidence>